<comment type="caution">
    <text evidence="1">The sequence shown here is derived from an EMBL/GenBank/DDBJ whole genome shotgun (WGS) entry which is preliminary data.</text>
</comment>
<protein>
    <recommendedName>
        <fullName evidence="3">DNA mismatch repair proteins mutS family domain-containing protein</fullName>
    </recommendedName>
</protein>
<dbReference type="InterPro" id="IPR027417">
    <property type="entry name" value="P-loop_NTPase"/>
</dbReference>
<dbReference type="Gene3D" id="3.40.50.300">
    <property type="entry name" value="P-loop containing nucleotide triphosphate hydrolases"/>
    <property type="match status" value="1"/>
</dbReference>
<gene>
    <name evidence="1" type="ORF">TSOC_015303</name>
</gene>
<dbReference type="AlphaFoldDB" id="A0A2J7Z0Z0"/>
<name>A0A2J7Z0Z0_9CHLO</name>
<dbReference type="EMBL" id="PGGS01004863">
    <property type="protein sequence ID" value="PNG93946.1"/>
    <property type="molecule type" value="Genomic_DNA"/>
</dbReference>
<feature type="non-terminal residue" evidence="1">
    <location>
        <position position="1"/>
    </location>
</feature>
<reference evidence="1 2" key="1">
    <citation type="journal article" date="2017" name="Mol. Biol. Evol.">
        <title>The 4-celled Tetrabaena socialis nuclear genome reveals the essential components for genetic control of cell number at the origin of multicellularity in the volvocine lineage.</title>
        <authorList>
            <person name="Featherston J."/>
            <person name="Arakaki Y."/>
            <person name="Hanschen E.R."/>
            <person name="Ferris P.J."/>
            <person name="Michod R.E."/>
            <person name="Olson B.J.S.C."/>
            <person name="Nozaki H."/>
            <person name="Durand P.M."/>
        </authorList>
    </citation>
    <scope>NUCLEOTIDE SEQUENCE [LARGE SCALE GENOMIC DNA]</scope>
    <source>
        <strain evidence="1 2">NIES-571</strain>
    </source>
</reference>
<sequence length="38" mass="3994">GTFLSDLAQVSYMLQSATDRSLLILDEFGKMGATAGGK</sequence>
<evidence type="ECO:0000313" key="1">
    <source>
        <dbReference type="EMBL" id="PNG93946.1"/>
    </source>
</evidence>
<dbReference type="OrthoDB" id="547493at2759"/>
<accession>A0A2J7Z0Z0</accession>
<evidence type="ECO:0008006" key="3">
    <source>
        <dbReference type="Google" id="ProtNLM"/>
    </source>
</evidence>
<dbReference type="Proteomes" id="UP000236333">
    <property type="component" value="Unassembled WGS sequence"/>
</dbReference>
<keyword evidence="2" id="KW-1185">Reference proteome</keyword>
<proteinExistence type="predicted"/>
<evidence type="ECO:0000313" key="2">
    <source>
        <dbReference type="Proteomes" id="UP000236333"/>
    </source>
</evidence>
<organism evidence="1 2">
    <name type="scientific">Tetrabaena socialis</name>
    <dbReference type="NCBI Taxonomy" id="47790"/>
    <lineage>
        <taxon>Eukaryota</taxon>
        <taxon>Viridiplantae</taxon>
        <taxon>Chlorophyta</taxon>
        <taxon>core chlorophytes</taxon>
        <taxon>Chlorophyceae</taxon>
        <taxon>CS clade</taxon>
        <taxon>Chlamydomonadales</taxon>
        <taxon>Tetrabaenaceae</taxon>
        <taxon>Tetrabaena</taxon>
    </lineage>
</organism>